<evidence type="ECO:0000256" key="2">
    <source>
        <dbReference type="ARBA" id="ARBA00012837"/>
    </source>
</evidence>
<feature type="domain" description="DALR anticodon binding" evidence="10">
    <location>
        <begin position="506"/>
        <end position="622"/>
    </location>
</feature>
<dbReference type="Gene3D" id="3.40.50.620">
    <property type="entry name" value="HUPs"/>
    <property type="match status" value="1"/>
</dbReference>
<keyword evidence="5" id="KW-0067">ATP-binding</keyword>
<dbReference type="InterPro" id="IPR008909">
    <property type="entry name" value="DALR_anticod-bd"/>
</dbReference>
<dbReference type="GO" id="GO:0006420">
    <property type="term" value="P:arginyl-tRNA aminoacylation"/>
    <property type="evidence" value="ECO:0007669"/>
    <property type="project" value="InterPro"/>
</dbReference>
<evidence type="ECO:0000256" key="8">
    <source>
        <dbReference type="ARBA" id="ARBA00049339"/>
    </source>
</evidence>
<reference evidence="11" key="1">
    <citation type="journal article" date="2020" name="Fungal Divers.">
        <title>Resolving the Mortierellaceae phylogeny through synthesis of multi-gene phylogenetics and phylogenomics.</title>
        <authorList>
            <person name="Vandepol N."/>
            <person name="Liber J."/>
            <person name="Desiro A."/>
            <person name="Na H."/>
            <person name="Kennedy M."/>
            <person name="Barry K."/>
            <person name="Grigoriev I.V."/>
            <person name="Miller A.N."/>
            <person name="O'Donnell K."/>
            <person name="Stajich J.E."/>
            <person name="Bonito G."/>
        </authorList>
    </citation>
    <scope>NUCLEOTIDE SEQUENCE</scope>
    <source>
        <strain evidence="11">BC1065</strain>
    </source>
</reference>
<comment type="caution">
    <text evidence="11">The sequence shown here is derived from an EMBL/GenBank/DDBJ whole genome shotgun (WGS) entry which is preliminary data.</text>
</comment>
<name>A0A9P6QEG5_9FUNG</name>
<accession>A0A9P6QEG5</accession>
<dbReference type="PANTHER" id="PTHR11956:SF11">
    <property type="entry name" value="ARGININE--TRNA LIGASE, MITOCHONDRIAL-RELATED"/>
    <property type="match status" value="1"/>
</dbReference>
<keyword evidence="4" id="KW-0547">Nucleotide-binding</keyword>
<dbReference type="PANTHER" id="PTHR11956">
    <property type="entry name" value="ARGINYL-TRNA SYNTHETASE"/>
    <property type="match status" value="1"/>
</dbReference>
<proteinExistence type="inferred from homology"/>
<evidence type="ECO:0000313" key="12">
    <source>
        <dbReference type="Proteomes" id="UP000807716"/>
    </source>
</evidence>
<comment type="similarity">
    <text evidence="1">Belongs to the class-I aminoacyl-tRNA synthetase family.</text>
</comment>
<sequence length="622" mass="67901">MPDRHRPLTAFVDAIAAHLACVLNGSAASIMPLVRLNTLHRKPNQGAFVVPVKALAQLITTPASSSSISSPSSATAATSKVTVLNASQIQQCIQLGSGGREDEDVADELKKMRQLFVSARHVKDLLHFDPNPVQILQRTIQSVQQDYYKASPLSSPPSPLSSSLSSTLLQSVVTSVPPQVSSASTSTNANGKRTNASGNTIVINGVSLKQDEDPYTTLRRIVLTTVMANIQSSQHPGVVKVYLENDVSGMDKNLARFTRGLDIEKAELSEKNASLTPHLAMLRQQFTTTKSLQVIQKEDKSWHVDLSGAGLNSVKIYEANGDSKAPSSAMEGSSALATQALAMLLSHFEDPSSCEKYFWVVSEGRQMLASQVLHIAEKLLSEDERRDPWTKKVQVVTFGLASGPDVWKNDNSSTLPSGVAGIVTSTLNRTRRVVQEKKEEKLGESLDDDEDEEGSGIQDEESLETLVVALTYSAVVLSCLSNKRSKRLSLDIDSTVTQRGNTGVFLQYVYARLCGIERKANIPLDFNADVRLLQQHPEGVNLALAMAEWPEMLTKVEQAQDPYLLCSYLFALASEVGQANRVLRVKGMDPALAKARWLLFWAAKYRLGQGLRLCGLDLVERM</sequence>
<comment type="catalytic activity">
    <reaction evidence="8">
        <text>tRNA(Arg) + L-arginine + ATP = L-arginyl-tRNA(Arg) + AMP + diphosphate</text>
        <dbReference type="Rhea" id="RHEA:20301"/>
        <dbReference type="Rhea" id="RHEA-COMP:9658"/>
        <dbReference type="Rhea" id="RHEA-COMP:9673"/>
        <dbReference type="ChEBI" id="CHEBI:30616"/>
        <dbReference type="ChEBI" id="CHEBI:32682"/>
        <dbReference type="ChEBI" id="CHEBI:33019"/>
        <dbReference type="ChEBI" id="CHEBI:78442"/>
        <dbReference type="ChEBI" id="CHEBI:78513"/>
        <dbReference type="ChEBI" id="CHEBI:456215"/>
        <dbReference type="EC" id="6.1.1.19"/>
    </reaction>
</comment>
<dbReference type="InterPro" id="IPR001278">
    <property type="entry name" value="Arg-tRNA-ligase"/>
</dbReference>
<feature type="region of interest" description="Disordered" evidence="9">
    <location>
        <begin position="434"/>
        <end position="458"/>
    </location>
</feature>
<dbReference type="SUPFAM" id="SSF47323">
    <property type="entry name" value="Anticodon-binding domain of a subclass of class I aminoacyl-tRNA synthetases"/>
    <property type="match status" value="1"/>
</dbReference>
<gene>
    <name evidence="11" type="primary">RARS2_1</name>
    <name evidence="11" type="ORF">DFQ27_001210</name>
</gene>
<protein>
    <recommendedName>
        <fullName evidence="2">arginine--tRNA ligase</fullName>
        <ecNumber evidence="2">6.1.1.19</ecNumber>
    </recommendedName>
</protein>
<dbReference type="GO" id="GO:0005524">
    <property type="term" value="F:ATP binding"/>
    <property type="evidence" value="ECO:0007669"/>
    <property type="project" value="UniProtKB-KW"/>
</dbReference>
<dbReference type="Proteomes" id="UP000807716">
    <property type="component" value="Unassembled WGS sequence"/>
</dbReference>
<dbReference type="GO" id="GO:0005739">
    <property type="term" value="C:mitochondrion"/>
    <property type="evidence" value="ECO:0007669"/>
    <property type="project" value="TreeGrafter"/>
</dbReference>
<dbReference type="EMBL" id="JAAAJB010000139">
    <property type="protein sequence ID" value="KAG0264473.1"/>
    <property type="molecule type" value="Genomic_DNA"/>
</dbReference>
<dbReference type="InterPro" id="IPR014729">
    <property type="entry name" value="Rossmann-like_a/b/a_fold"/>
</dbReference>
<dbReference type="FunFam" id="1.10.730.10:FF:000006">
    <property type="entry name" value="Arginyl-tRNA synthetase 2, mitochondrial"/>
    <property type="match status" value="1"/>
</dbReference>
<dbReference type="InterPro" id="IPR009080">
    <property type="entry name" value="tRNAsynth_Ia_anticodon-bd"/>
</dbReference>
<feature type="compositionally biased region" description="Acidic residues" evidence="9">
    <location>
        <begin position="445"/>
        <end position="458"/>
    </location>
</feature>
<keyword evidence="6" id="KW-0648">Protein biosynthesis</keyword>
<dbReference type="GO" id="GO:0032543">
    <property type="term" value="P:mitochondrial translation"/>
    <property type="evidence" value="ECO:0007669"/>
    <property type="project" value="TreeGrafter"/>
</dbReference>
<dbReference type="Pfam" id="PF05746">
    <property type="entry name" value="DALR_1"/>
    <property type="match status" value="1"/>
</dbReference>
<feature type="compositionally biased region" description="Basic and acidic residues" evidence="9">
    <location>
        <begin position="434"/>
        <end position="444"/>
    </location>
</feature>
<evidence type="ECO:0000256" key="7">
    <source>
        <dbReference type="ARBA" id="ARBA00023146"/>
    </source>
</evidence>
<keyword evidence="7" id="KW-0030">Aminoacyl-tRNA synthetase</keyword>
<dbReference type="SMART" id="SM00836">
    <property type="entry name" value="DALR_1"/>
    <property type="match status" value="1"/>
</dbReference>
<evidence type="ECO:0000256" key="6">
    <source>
        <dbReference type="ARBA" id="ARBA00022917"/>
    </source>
</evidence>
<evidence type="ECO:0000256" key="9">
    <source>
        <dbReference type="SAM" id="MobiDB-lite"/>
    </source>
</evidence>
<keyword evidence="3" id="KW-0436">Ligase</keyword>
<evidence type="ECO:0000313" key="11">
    <source>
        <dbReference type="EMBL" id="KAG0264473.1"/>
    </source>
</evidence>
<dbReference type="OrthoDB" id="68056at2759"/>
<organism evidence="11 12">
    <name type="scientific">Actinomortierella ambigua</name>
    <dbReference type="NCBI Taxonomy" id="1343610"/>
    <lineage>
        <taxon>Eukaryota</taxon>
        <taxon>Fungi</taxon>
        <taxon>Fungi incertae sedis</taxon>
        <taxon>Mucoromycota</taxon>
        <taxon>Mortierellomycotina</taxon>
        <taxon>Mortierellomycetes</taxon>
        <taxon>Mortierellales</taxon>
        <taxon>Mortierellaceae</taxon>
        <taxon>Actinomortierella</taxon>
    </lineage>
</organism>
<dbReference type="AlphaFoldDB" id="A0A9P6QEG5"/>
<evidence type="ECO:0000256" key="3">
    <source>
        <dbReference type="ARBA" id="ARBA00022598"/>
    </source>
</evidence>
<evidence type="ECO:0000256" key="5">
    <source>
        <dbReference type="ARBA" id="ARBA00022840"/>
    </source>
</evidence>
<dbReference type="GO" id="GO:0004814">
    <property type="term" value="F:arginine-tRNA ligase activity"/>
    <property type="evidence" value="ECO:0007669"/>
    <property type="project" value="UniProtKB-EC"/>
</dbReference>
<keyword evidence="12" id="KW-1185">Reference proteome</keyword>
<dbReference type="Gene3D" id="1.10.730.10">
    <property type="entry name" value="Isoleucyl-tRNA Synthetase, Domain 1"/>
    <property type="match status" value="1"/>
</dbReference>
<evidence type="ECO:0000259" key="10">
    <source>
        <dbReference type="SMART" id="SM00836"/>
    </source>
</evidence>
<evidence type="ECO:0000256" key="4">
    <source>
        <dbReference type="ARBA" id="ARBA00022741"/>
    </source>
</evidence>
<evidence type="ECO:0000256" key="1">
    <source>
        <dbReference type="ARBA" id="ARBA00005594"/>
    </source>
</evidence>
<dbReference type="EC" id="6.1.1.19" evidence="2"/>